<proteinExistence type="inferred from homology"/>
<dbReference type="Gene3D" id="1.10.287.1490">
    <property type="match status" value="1"/>
</dbReference>
<dbReference type="Proteomes" id="UP001152888">
    <property type="component" value="Unassembled WGS sequence"/>
</dbReference>
<keyword evidence="9" id="KW-1185">Reference proteome</keyword>
<feature type="coiled-coil region" evidence="6">
    <location>
        <begin position="589"/>
        <end position="630"/>
    </location>
</feature>
<feature type="coiled-coil region" evidence="6">
    <location>
        <begin position="320"/>
        <end position="382"/>
    </location>
</feature>
<feature type="coiled-coil region" evidence="6">
    <location>
        <begin position="251"/>
        <end position="292"/>
    </location>
</feature>
<dbReference type="InterPro" id="IPR026099">
    <property type="entry name" value="Odf2-rel"/>
</dbReference>
<comment type="caution">
    <text evidence="8">The sequence shown here is derived from an EMBL/GenBank/DDBJ whole genome shotgun (WGS) entry which is preliminary data.</text>
</comment>
<sequence>MFSFQNRPKFTVSEKYIHGPRTNESDEFHLDLRVKKKISSNPLIQKNIAFLQTYNNLFKKPSHHQIGDADAYFRQSLRSETFDLIRDLNLEAHLVKSVKSFENINKRKVRSKRTVLSPRRLSSKPFKPNGRSVEETQEPLISDKGEPLKQPVEAAKATSSVLEEDFFQELYSPRQVEEAETSESDSESDTETEEKELEADGDLTPKVEQDIVDRLDGILNTVEQDLDNIMEGEEEVADGANFETYLDVPMEEGEDDDIKEVEEMIEQAAEELQQVAEENQNLMQALEGEEEEGGGEDKPATEDSTFKFDPAIDSAILKELDDAERQARETVNVIFELKKRVAELAQKEKMTEEEAKELEAKNKELEQLMILFEEKVKRIQQLIMQSNLFESMMPIQPMLQMRHKEDTLPQVLVCGITEENIPKIIVCDKKNGKPKKAKTPRSPQTTAVCTPRSTCTPRGAVSPSQEPVTSTMIQQMPQHPQMNAFAQKLNECICMQEKLAAENANLEGTRYELQGALINKDQTVESLQRQLFGLQAELRMVCQENCALTQKLQQGGGAAPYGPESSTSPSKQPCGKGRAVCPADIETRLQEYSENTHNLECQLADMENDVRGMQEELTAVQKERAHLEHHRKMMCPPQPCCRSPCLPPPWMSMSPCLPVPCSPPPGTMPPPCNCEEDTGSSADQQIKELREKYNLLQDDFKSKLKEVSTLRAENNNLKDTLEAERENLTVYQDKVRKLEDELKGLLGDKGKGAGLKEQLMEMEQQLNVSKQRFREAQDELEELRLLVQDQQQQMDDYRNKYLEAQQQVEEQRRHIDLMEMENQRVSEQVNLEIQRVKNQFQEKVQELMPLPDILKSTQLKLQEAQQMHLLAERNNEAITRELQMYKDKLQFLTNQLEMAKSNDALGKSEKDTLLQKIADLEQELKDMKEENYNFGTQISDLEDRLATCQLESDNRAHDILQLEANLDNVREESARQVARTKDRCEIVRKSMQNQINDLERQLAQCRAQAKAAQKDRDEVRQKMQTQICNLNENFEDATMRIRSLQGHVNFLKNTYGVVTTDPCPKTSPPDPCNCGADY</sequence>
<evidence type="ECO:0000256" key="2">
    <source>
        <dbReference type="ARBA" id="ARBA00009316"/>
    </source>
</evidence>
<evidence type="ECO:0000256" key="4">
    <source>
        <dbReference type="ARBA" id="ARBA00023054"/>
    </source>
</evidence>
<dbReference type="GO" id="GO:1902017">
    <property type="term" value="P:regulation of cilium assembly"/>
    <property type="evidence" value="ECO:0007669"/>
    <property type="project" value="TreeGrafter"/>
</dbReference>
<dbReference type="SUPFAM" id="SSF57997">
    <property type="entry name" value="Tropomyosin"/>
    <property type="match status" value="1"/>
</dbReference>
<keyword evidence="3" id="KW-0963">Cytoplasm</keyword>
<comment type="subcellular location">
    <subcellularLocation>
        <location evidence="1">Cytoplasm</location>
        <location evidence="1">Cytoskeleton</location>
        <location evidence="1">Microtubule organizing center</location>
        <location evidence="1">Centrosome</location>
    </subcellularLocation>
</comment>
<evidence type="ECO:0000256" key="1">
    <source>
        <dbReference type="ARBA" id="ARBA00004300"/>
    </source>
</evidence>
<organism evidence="8 9">
    <name type="scientific">Acanthoscelides obtectus</name>
    <name type="common">Bean weevil</name>
    <name type="synonym">Bruchus obtectus</name>
    <dbReference type="NCBI Taxonomy" id="200917"/>
    <lineage>
        <taxon>Eukaryota</taxon>
        <taxon>Metazoa</taxon>
        <taxon>Ecdysozoa</taxon>
        <taxon>Arthropoda</taxon>
        <taxon>Hexapoda</taxon>
        <taxon>Insecta</taxon>
        <taxon>Pterygota</taxon>
        <taxon>Neoptera</taxon>
        <taxon>Endopterygota</taxon>
        <taxon>Coleoptera</taxon>
        <taxon>Polyphaga</taxon>
        <taxon>Cucujiformia</taxon>
        <taxon>Chrysomeloidea</taxon>
        <taxon>Chrysomelidae</taxon>
        <taxon>Bruchinae</taxon>
        <taxon>Bruchini</taxon>
        <taxon>Acanthoscelides</taxon>
    </lineage>
</organism>
<evidence type="ECO:0000313" key="9">
    <source>
        <dbReference type="Proteomes" id="UP001152888"/>
    </source>
</evidence>
<feature type="region of interest" description="Disordered" evidence="7">
    <location>
        <begin position="169"/>
        <end position="208"/>
    </location>
</feature>
<evidence type="ECO:0000256" key="6">
    <source>
        <dbReference type="SAM" id="Coils"/>
    </source>
</evidence>
<feature type="compositionally biased region" description="Acidic residues" evidence="7">
    <location>
        <begin position="178"/>
        <end position="201"/>
    </location>
</feature>
<comment type="similarity">
    <text evidence="2">Belongs to the ODF2 family.</text>
</comment>
<feature type="region of interest" description="Disordered" evidence="7">
    <location>
        <begin position="431"/>
        <end position="467"/>
    </location>
</feature>
<evidence type="ECO:0000256" key="7">
    <source>
        <dbReference type="SAM" id="MobiDB-lite"/>
    </source>
</evidence>
<feature type="region of interest" description="Disordered" evidence="7">
    <location>
        <begin position="554"/>
        <end position="576"/>
    </location>
</feature>
<dbReference type="EMBL" id="CAKOFQ010007910">
    <property type="protein sequence ID" value="CAH2009727.1"/>
    <property type="molecule type" value="Genomic_DNA"/>
</dbReference>
<feature type="compositionally biased region" description="Polar residues" evidence="7">
    <location>
        <begin position="441"/>
        <end position="467"/>
    </location>
</feature>
<dbReference type="OrthoDB" id="413404at2759"/>
<protein>
    <submittedName>
        <fullName evidence="8">Uncharacterized protein</fullName>
    </submittedName>
</protein>
<name>A0A9P0M9B7_ACAOB</name>
<keyword evidence="5" id="KW-0206">Cytoskeleton</keyword>
<dbReference type="PANTHER" id="PTHR23162:SF10">
    <property type="entry name" value="FI13205P"/>
    <property type="match status" value="1"/>
</dbReference>
<feature type="region of interest" description="Disordered" evidence="7">
    <location>
        <begin position="112"/>
        <end position="157"/>
    </location>
</feature>
<dbReference type="PANTHER" id="PTHR23162">
    <property type="entry name" value="OUTER DENSE FIBER OF SPERM TAILS 2"/>
    <property type="match status" value="1"/>
</dbReference>
<keyword evidence="4 6" id="KW-0175">Coiled coil</keyword>
<accession>A0A9P0M9B7</accession>
<gene>
    <name evidence="8" type="ORF">ACAOBT_LOCUS31078</name>
</gene>
<evidence type="ECO:0000256" key="5">
    <source>
        <dbReference type="ARBA" id="ARBA00023212"/>
    </source>
</evidence>
<reference evidence="8" key="1">
    <citation type="submission" date="2022-03" db="EMBL/GenBank/DDBJ databases">
        <authorList>
            <person name="Sayadi A."/>
        </authorList>
    </citation>
    <scope>NUCLEOTIDE SEQUENCE</scope>
</reference>
<evidence type="ECO:0000256" key="3">
    <source>
        <dbReference type="ARBA" id="ARBA00022490"/>
    </source>
</evidence>
<feature type="coiled-coil region" evidence="6">
    <location>
        <begin position="679"/>
        <end position="1022"/>
    </location>
</feature>
<dbReference type="GO" id="GO:0005813">
    <property type="term" value="C:centrosome"/>
    <property type="evidence" value="ECO:0007669"/>
    <property type="project" value="UniProtKB-SubCell"/>
</dbReference>
<evidence type="ECO:0000313" key="8">
    <source>
        <dbReference type="EMBL" id="CAH2009727.1"/>
    </source>
</evidence>
<dbReference type="AlphaFoldDB" id="A0A9P0M9B7"/>